<keyword evidence="3" id="KW-0418">Kinase</keyword>
<dbReference type="AlphaFoldDB" id="A0AAD6PDB0"/>
<dbReference type="Gene3D" id="1.10.510.10">
    <property type="entry name" value="Transferase(Phosphotransferase) domain 1"/>
    <property type="match status" value="1"/>
</dbReference>
<evidence type="ECO:0000256" key="3">
    <source>
        <dbReference type="ARBA" id="ARBA00022777"/>
    </source>
</evidence>
<proteinExistence type="predicted"/>
<gene>
    <name evidence="6" type="ORF">OIU84_025151</name>
</gene>
<feature type="compositionally biased region" description="Polar residues" evidence="5">
    <location>
        <begin position="76"/>
        <end position="89"/>
    </location>
</feature>
<keyword evidence="7" id="KW-1185">Reference proteome</keyword>
<keyword evidence="2" id="KW-0547">Nucleotide-binding</keyword>
<feature type="region of interest" description="Disordered" evidence="5">
    <location>
        <begin position="53"/>
        <end position="110"/>
    </location>
</feature>
<name>A0AAD6PDB0_9ROSI</name>
<comment type="caution">
    <text evidence="6">The sequence shown here is derived from an EMBL/GenBank/DDBJ whole genome shotgun (WGS) entry which is preliminary data.</text>
</comment>
<evidence type="ECO:0000256" key="4">
    <source>
        <dbReference type="ARBA" id="ARBA00022840"/>
    </source>
</evidence>
<dbReference type="Proteomes" id="UP001162972">
    <property type="component" value="Chromosome 16"/>
</dbReference>
<reference evidence="6 7" key="1">
    <citation type="journal article" date="2023" name="Int. J. Mol. Sci.">
        <title>De Novo Assembly and Annotation of 11 Diverse Shrub Willow (Salix) Genomes Reveals Novel Gene Organization in Sex-Linked Regions.</title>
        <authorList>
            <person name="Hyden B."/>
            <person name="Feng K."/>
            <person name="Yates T.B."/>
            <person name="Jawdy S."/>
            <person name="Cereghino C."/>
            <person name="Smart L.B."/>
            <person name="Muchero W."/>
        </authorList>
    </citation>
    <scope>NUCLEOTIDE SEQUENCE [LARGE SCALE GENOMIC DNA]</scope>
    <source>
        <tissue evidence="6">Shoot tip</tissue>
    </source>
</reference>
<evidence type="ECO:0000313" key="6">
    <source>
        <dbReference type="EMBL" id="KAJ6424303.1"/>
    </source>
</evidence>
<keyword evidence="4" id="KW-0067">ATP-binding</keyword>
<evidence type="ECO:0000256" key="2">
    <source>
        <dbReference type="ARBA" id="ARBA00022741"/>
    </source>
</evidence>
<dbReference type="GO" id="GO:0016301">
    <property type="term" value="F:kinase activity"/>
    <property type="evidence" value="ECO:0007669"/>
    <property type="project" value="UniProtKB-KW"/>
</dbReference>
<evidence type="ECO:0000256" key="1">
    <source>
        <dbReference type="ARBA" id="ARBA00022679"/>
    </source>
</evidence>
<dbReference type="GO" id="GO:0005524">
    <property type="term" value="F:ATP binding"/>
    <property type="evidence" value="ECO:0007669"/>
    <property type="project" value="UniProtKB-KW"/>
</dbReference>
<dbReference type="InterPro" id="IPR052059">
    <property type="entry name" value="CR_Ser/Thr_kinase"/>
</dbReference>
<accession>A0AAD6PDB0</accession>
<protein>
    <submittedName>
        <fullName evidence="6">Uncharacterized protein</fullName>
    </submittedName>
</protein>
<sequence length="110" mass="12135">MELVDPKLGSEFNKKEVVRMIEVAMLCTKQSPALRPKMSAVVKMLEGTGGVQELVMDPSTFGDPSRFKGYKHRSDQSSSRNISENQPLVRSSDGPWIDSSSASAQDLYPD</sequence>
<organism evidence="6 7">
    <name type="scientific">Salix udensis</name>
    <dbReference type="NCBI Taxonomy" id="889485"/>
    <lineage>
        <taxon>Eukaryota</taxon>
        <taxon>Viridiplantae</taxon>
        <taxon>Streptophyta</taxon>
        <taxon>Embryophyta</taxon>
        <taxon>Tracheophyta</taxon>
        <taxon>Spermatophyta</taxon>
        <taxon>Magnoliopsida</taxon>
        <taxon>eudicotyledons</taxon>
        <taxon>Gunneridae</taxon>
        <taxon>Pentapetalae</taxon>
        <taxon>rosids</taxon>
        <taxon>fabids</taxon>
        <taxon>Malpighiales</taxon>
        <taxon>Salicaceae</taxon>
        <taxon>Saliceae</taxon>
        <taxon>Salix</taxon>
    </lineage>
</organism>
<keyword evidence="1" id="KW-0808">Transferase</keyword>
<dbReference type="EMBL" id="JAPFFJ010000006">
    <property type="protein sequence ID" value="KAJ6424303.1"/>
    <property type="molecule type" value="Genomic_DNA"/>
</dbReference>
<dbReference type="PANTHER" id="PTHR47973">
    <property type="entry name" value="CYSTEINE-RICH RECEPTOR-LIKE PROTEIN KINASE 3"/>
    <property type="match status" value="1"/>
</dbReference>
<evidence type="ECO:0000256" key="5">
    <source>
        <dbReference type="SAM" id="MobiDB-lite"/>
    </source>
</evidence>
<evidence type="ECO:0000313" key="7">
    <source>
        <dbReference type="Proteomes" id="UP001162972"/>
    </source>
</evidence>